<proteinExistence type="predicted"/>
<dbReference type="Proteomes" id="UP000034705">
    <property type="component" value="Unassembled WGS sequence"/>
</dbReference>
<comment type="caution">
    <text evidence="1">The sequence shown here is derived from an EMBL/GenBank/DDBJ whole genome shotgun (WGS) entry which is preliminary data.</text>
</comment>
<sequence>MSGLRRKSQKRIVKILGRDCRVIDREVKRNKPEGRAYTAKLASMLGDRREAGRCRKKLEKDDQSKDGSFF</sequence>
<protein>
    <submittedName>
        <fullName evidence="1">Uncharacterized protein</fullName>
    </submittedName>
</protein>
<reference evidence="1 2" key="1">
    <citation type="journal article" date="2015" name="Nature">
        <title>rRNA introns, odd ribosomes, and small enigmatic genomes across a large radiation of phyla.</title>
        <authorList>
            <person name="Brown C.T."/>
            <person name="Hug L.A."/>
            <person name="Thomas B.C."/>
            <person name="Sharon I."/>
            <person name="Castelle C.J."/>
            <person name="Singh A."/>
            <person name="Wilkins M.J."/>
            <person name="Williams K.H."/>
            <person name="Banfield J.F."/>
        </authorList>
    </citation>
    <scope>NUCLEOTIDE SEQUENCE [LARGE SCALE GENOMIC DNA]</scope>
</reference>
<dbReference type="EMBL" id="LCMG01000018">
    <property type="protein sequence ID" value="KKU32395.1"/>
    <property type="molecule type" value="Genomic_DNA"/>
</dbReference>
<dbReference type="AlphaFoldDB" id="A0A0G1SGC4"/>
<organism evidence="1 2">
    <name type="scientific">Candidatus Uhrbacteria bacterium GW2011_GWF2_46_218</name>
    <dbReference type="NCBI Taxonomy" id="1619001"/>
    <lineage>
        <taxon>Bacteria</taxon>
        <taxon>Candidatus Uhriibacteriota</taxon>
    </lineage>
</organism>
<name>A0A0G1SGC4_9BACT</name>
<evidence type="ECO:0000313" key="2">
    <source>
        <dbReference type="Proteomes" id="UP000034705"/>
    </source>
</evidence>
<accession>A0A0G1SGC4</accession>
<evidence type="ECO:0000313" key="1">
    <source>
        <dbReference type="EMBL" id="KKU32395.1"/>
    </source>
</evidence>
<gene>
    <name evidence="1" type="ORF">UX45_C0018G0022</name>
</gene>